<name>A0ABX7GZJ6_9GAMM</name>
<dbReference type="EMBL" id="CP064030">
    <property type="protein sequence ID" value="QRN55381.1"/>
    <property type="molecule type" value="Genomic_DNA"/>
</dbReference>
<dbReference type="RefSeq" id="WP_188798948.1">
    <property type="nucleotide sequence ID" value="NZ_BMIZ01000001.1"/>
</dbReference>
<gene>
    <name evidence="2" type="ORF">ISN74_08690</name>
</gene>
<evidence type="ECO:0000313" key="3">
    <source>
        <dbReference type="Proteomes" id="UP000663181"/>
    </source>
</evidence>
<proteinExistence type="predicted"/>
<accession>A0ABX7GZJ6</accession>
<evidence type="ECO:0000256" key="1">
    <source>
        <dbReference type="SAM" id="MobiDB-lite"/>
    </source>
</evidence>
<dbReference type="Proteomes" id="UP000663181">
    <property type="component" value="Chromosome"/>
</dbReference>
<organism evidence="2 3">
    <name type="scientific">Dyella caseinilytica</name>
    <dbReference type="NCBI Taxonomy" id="1849581"/>
    <lineage>
        <taxon>Bacteria</taxon>
        <taxon>Pseudomonadati</taxon>
        <taxon>Pseudomonadota</taxon>
        <taxon>Gammaproteobacteria</taxon>
        <taxon>Lysobacterales</taxon>
        <taxon>Rhodanobacteraceae</taxon>
        <taxon>Dyella</taxon>
    </lineage>
</organism>
<reference evidence="2 3" key="1">
    <citation type="submission" date="2020-10" db="EMBL/GenBank/DDBJ databases">
        <title>Phylogeny of dyella-like bacteria.</title>
        <authorList>
            <person name="Fu J."/>
        </authorList>
    </citation>
    <scope>NUCLEOTIDE SEQUENCE [LARGE SCALE GENOMIC DNA]</scope>
    <source>
        <strain evidence="2 3">DHOB09</strain>
    </source>
</reference>
<protein>
    <submittedName>
        <fullName evidence="2">Uncharacterized protein</fullName>
    </submittedName>
</protein>
<evidence type="ECO:0000313" key="2">
    <source>
        <dbReference type="EMBL" id="QRN55381.1"/>
    </source>
</evidence>
<sequence>MADDKPNEVMLKARAEALKAYRTFEQNAVKRLSELAMADRNDDRVDYLLERFGLASFREPLGIVVFGRTDTPPTPLTVGFAQIIPEGILGPARLDADRRRAVGLRYQVRPSGEVEVVLVDPVLSQISFMPHAIELETLATAEGLTDPVLKRHWRALSAYMQVWWAAGCPTRATEWRVRRLRYVGRHSDNGIWQPSKWTEHRWTALRWIGTVGLSGLLVVLGQAFVQHVWPPKPPEDTVSATIKDQANQDRRDITAAKTALNQLHVDLAQLQAEVVALQPAPSPSNGKSGISYVKVASGAPDNRQRTNAQANHATTNDTMATPSGESN</sequence>
<keyword evidence="3" id="KW-1185">Reference proteome</keyword>
<feature type="region of interest" description="Disordered" evidence="1">
    <location>
        <begin position="280"/>
        <end position="327"/>
    </location>
</feature>
<feature type="compositionally biased region" description="Polar residues" evidence="1">
    <location>
        <begin position="305"/>
        <end position="327"/>
    </location>
</feature>